<dbReference type="GO" id="GO:0008235">
    <property type="term" value="F:metalloexopeptidase activity"/>
    <property type="evidence" value="ECO:0007669"/>
    <property type="project" value="InterPro"/>
</dbReference>
<evidence type="ECO:0000256" key="6">
    <source>
        <dbReference type="ARBA" id="ARBA00022801"/>
    </source>
</evidence>
<evidence type="ECO:0000256" key="7">
    <source>
        <dbReference type="ARBA" id="ARBA00022833"/>
    </source>
</evidence>
<evidence type="ECO:0000256" key="5">
    <source>
        <dbReference type="ARBA" id="ARBA00022729"/>
    </source>
</evidence>
<dbReference type="AlphaFoldDB" id="A0A9P6SVP9"/>
<keyword evidence="5" id="KW-0732">Signal</keyword>
<dbReference type="SUPFAM" id="SSF53187">
    <property type="entry name" value="Zn-dependent exopeptidases"/>
    <property type="match status" value="1"/>
</dbReference>
<dbReference type="Gene3D" id="3.40.630.10">
    <property type="entry name" value="Zn peptidases"/>
    <property type="match status" value="1"/>
</dbReference>
<evidence type="ECO:0000259" key="10">
    <source>
        <dbReference type="Pfam" id="PF04389"/>
    </source>
</evidence>
<keyword evidence="4 9" id="KW-0479">Metal-binding</keyword>
<dbReference type="PANTHER" id="PTHR12147:SF56">
    <property type="entry name" value="AMINOPEPTIDASE YDR415C-RELATED"/>
    <property type="match status" value="1"/>
</dbReference>
<protein>
    <recommendedName>
        <fullName evidence="9">Peptide hydrolase</fullName>
        <ecNumber evidence="9">3.4.-.-</ecNumber>
    </recommendedName>
</protein>
<dbReference type="Pfam" id="PF04389">
    <property type="entry name" value="Peptidase_M28"/>
    <property type="match status" value="1"/>
</dbReference>
<keyword evidence="12" id="KW-1185">Reference proteome</keyword>
<feature type="domain" description="Peptidase M28" evidence="10">
    <location>
        <begin position="73"/>
        <end position="276"/>
    </location>
</feature>
<dbReference type="Proteomes" id="UP000703661">
    <property type="component" value="Unassembled WGS sequence"/>
</dbReference>
<keyword evidence="3 9" id="KW-0645">Protease</keyword>
<accession>A0A9P6SVP9</accession>
<dbReference type="GO" id="GO:0006508">
    <property type="term" value="P:proteolysis"/>
    <property type="evidence" value="ECO:0007669"/>
    <property type="project" value="UniProtKB-KW"/>
</dbReference>
<dbReference type="PANTHER" id="PTHR12147">
    <property type="entry name" value="METALLOPEPTIDASE M28 FAMILY MEMBER"/>
    <property type="match status" value="1"/>
</dbReference>
<reference evidence="11" key="1">
    <citation type="journal article" date="2020" name="Fungal Divers.">
        <title>Resolving the Mortierellaceae phylogeny through synthesis of multi-gene phylogenetics and phylogenomics.</title>
        <authorList>
            <person name="Vandepol N."/>
            <person name="Liber J."/>
            <person name="Desiro A."/>
            <person name="Na H."/>
            <person name="Kennedy M."/>
            <person name="Barry K."/>
            <person name="Grigoriev I.V."/>
            <person name="Miller A.N."/>
            <person name="O'Donnell K."/>
            <person name="Stajich J.E."/>
            <person name="Bonito G."/>
        </authorList>
    </citation>
    <scope>NUCLEOTIDE SEQUENCE</scope>
    <source>
        <strain evidence="11">NRRL 2769</strain>
    </source>
</reference>
<comment type="similarity">
    <text evidence="8">Belongs to the peptidase M28 family. M28E subfamily.</text>
</comment>
<evidence type="ECO:0000256" key="4">
    <source>
        <dbReference type="ARBA" id="ARBA00022723"/>
    </source>
</evidence>
<evidence type="ECO:0000313" key="12">
    <source>
        <dbReference type="Proteomes" id="UP000703661"/>
    </source>
</evidence>
<keyword evidence="7 9" id="KW-0862">Zinc</keyword>
<dbReference type="InterPro" id="IPR045175">
    <property type="entry name" value="M28_fam"/>
</dbReference>
<dbReference type="GO" id="GO:0046872">
    <property type="term" value="F:metal ion binding"/>
    <property type="evidence" value="ECO:0007669"/>
    <property type="project" value="UniProtKB-KW"/>
</dbReference>
<dbReference type="FunFam" id="3.40.630.10:FF:000042">
    <property type="entry name" value="Peptide hydrolase"/>
    <property type="match status" value="1"/>
</dbReference>
<comment type="cofactor">
    <cofactor evidence="1">
        <name>Zn(2+)</name>
        <dbReference type="ChEBI" id="CHEBI:29105"/>
    </cofactor>
</comment>
<evidence type="ECO:0000256" key="1">
    <source>
        <dbReference type="ARBA" id="ARBA00001947"/>
    </source>
</evidence>
<evidence type="ECO:0000256" key="2">
    <source>
        <dbReference type="ARBA" id="ARBA00022438"/>
    </source>
</evidence>
<keyword evidence="6 9" id="KW-0378">Hydrolase</keyword>
<proteinExistence type="inferred from homology"/>
<gene>
    <name evidence="11" type="primary">LAP1_2</name>
    <name evidence="11" type="ORF">BGZ80_004737</name>
</gene>
<evidence type="ECO:0000256" key="8">
    <source>
        <dbReference type="ARBA" id="ARBA00043962"/>
    </source>
</evidence>
<evidence type="ECO:0000313" key="11">
    <source>
        <dbReference type="EMBL" id="KAG0007366.1"/>
    </source>
</evidence>
<dbReference type="InterPro" id="IPR007484">
    <property type="entry name" value="Peptidase_M28"/>
</dbReference>
<name>A0A9P6SVP9_9FUNG</name>
<organism evidence="11 12">
    <name type="scientific">Entomortierella chlamydospora</name>
    <dbReference type="NCBI Taxonomy" id="101097"/>
    <lineage>
        <taxon>Eukaryota</taxon>
        <taxon>Fungi</taxon>
        <taxon>Fungi incertae sedis</taxon>
        <taxon>Mucoromycota</taxon>
        <taxon>Mortierellomycotina</taxon>
        <taxon>Mortierellomycetes</taxon>
        <taxon>Mortierellales</taxon>
        <taxon>Mortierellaceae</taxon>
        <taxon>Entomortierella</taxon>
    </lineage>
</organism>
<evidence type="ECO:0000256" key="3">
    <source>
        <dbReference type="ARBA" id="ARBA00022670"/>
    </source>
</evidence>
<sequence length="289" mass="32781">MDFQYYVKDLSKAYMEVVLTDFTKFHNRYYKSHYGLEAAQWLYKKVSDLIEESDASADVSLRKFKHDWDQFSIIARFEGKNELLSNAPIIVGAHLDSVNAWVPLLGRAPGADDDGSGTVLILDVFRVLIEKGFQPERPVEFHWYSAEEAGLLGSQDVAHSYKKKGVDVFAMLQNDQSGFVLSKDQEKIGLIVDYVDHDLTKLVKLYANEYTDLPVHEDMCGYACSDHASWTKAGYRAAFATEEDFNSQCPYIHGEGDDLTHVDFDHMMQFAKLNLGFIVELGNFNGNQS</sequence>
<dbReference type="EC" id="3.4.-.-" evidence="9"/>
<comment type="caution">
    <text evidence="11">The sequence shown here is derived from an EMBL/GenBank/DDBJ whole genome shotgun (WGS) entry which is preliminary data.</text>
</comment>
<evidence type="ECO:0000256" key="9">
    <source>
        <dbReference type="RuleBase" id="RU361240"/>
    </source>
</evidence>
<dbReference type="EMBL" id="JAAAID010002385">
    <property type="protein sequence ID" value="KAG0007366.1"/>
    <property type="molecule type" value="Genomic_DNA"/>
</dbReference>
<dbReference type="GO" id="GO:0004177">
    <property type="term" value="F:aminopeptidase activity"/>
    <property type="evidence" value="ECO:0007669"/>
    <property type="project" value="UniProtKB-KW"/>
</dbReference>
<keyword evidence="2 11" id="KW-0031">Aminopeptidase</keyword>